<proteinExistence type="predicted"/>
<dbReference type="RefSeq" id="WP_052940713.1">
    <property type="nucleotide sequence ID" value="NZ_CP030024.1"/>
</dbReference>
<name>A0A3V5VNR8_SALET</name>
<feature type="coiled-coil region" evidence="1">
    <location>
        <begin position="200"/>
        <end position="234"/>
    </location>
</feature>
<dbReference type="GO" id="GO:0006302">
    <property type="term" value="P:double-strand break repair"/>
    <property type="evidence" value="ECO:0007669"/>
    <property type="project" value="InterPro"/>
</dbReference>
<reference evidence="6" key="3">
    <citation type="submission" date="2019-08" db="EMBL/GenBank/DDBJ databases">
        <authorList>
            <consortium name="NCBI Pathogen Detection Project"/>
        </authorList>
    </citation>
    <scope>NUCLEOTIDE SEQUENCE</scope>
    <source>
        <strain evidence="6">Salmonella enterica</strain>
    </source>
</reference>
<evidence type="ECO:0000313" key="5">
    <source>
        <dbReference type="EMBL" id="HAB3544731.1"/>
    </source>
</evidence>
<organism evidence="6">
    <name type="scientific">Salmonella enterica subsp. enterica serovar Ohio</name>
    <dbReference type="NCBI Taxonomy" id="117541"/>
    <lineage>
        <taxon>Bacteria</taxon>
        <taxon>Pseudomonadati</taxon>
        <taxon>Pseudomonadota</taxon>
        <taxon>Gammaproteobacteria</taxon>
        <taxon>Enterobacterales</taxon>
        <taxon>Enterobacteriaceae</taxon>
        <taxon>Salmonella</taxon>
    </lineage>
</organism>
<comment type="caution">
    <text evidence="6">The sequence shown here is derived from an EMBL/GenBank/DDBJ whole genome shotgun (WGS) entry which is preliminary data.</text>
</comment>
<feature type="domain" description="Rad50/SbcC-type AAA" evidence="2">
    <location>
        <begin position="5"/>
        <end position="250"/>
    </location>
</feature>
<dbReference type="GO" id="GO:0016887">
    <property type="term" value="F:ATP hydrolysis activity"/>
    <property type="evidence" value="ECO:0007669"/>
    <property type="project" value="InterPro"/>
</dbReference>
<dbReference type="InterPro" id="IPR038729">
    <property type="entry name" value="Rad50/SbcC_AAA"/>
</dbReference>
<reference evidence="6" key="1">
    <citation type="journal article" date="2018" name="Genome Biol.">
        <title>SKESA: strategic k-mer extension for scrupulous assemblies.</title>
        <authorList>
            <person name="Souvorov A."/>
            <person name="Agarwala R."/>
            <person name="Lipman D.J."/>
        </authorList>
    </citation>
    <scope>NUCLEOTIDE SEQUENCE</scope>
    <source>
        <strain evidence="6">Salmonella enterica</strain>
    </source>
</reference>
<dbReference type="AlphaFoldDB" id="A0A3V5VNR8"/>
<evidence type="ECO:0000313" key="3">
    <source>
        <dbReference type="EMBL" id="EBW8254632.1"/>
    </source>
</evidence>
<dbReference type="PANTHER" id="PTHR32114">
    <property type="entry name" value="ABC TRANSPORTER ABCH.3"/>
    <property type="match status" value="1"/>
</dbReference>
<evidence type="ECO:0000259" key="2">
    <source>
        <dbReference type="Pfam" id="PF13476"/>
    </source>
</evidence>
<dbReference type="InterPro" id="IPR017599">
    <property type="entry name" value="DNA_S_DndD"/>
</dbReference>
<dbReference type="InterPro" id="IPR027417">
    <property type="entry name" value="P-loop_NTPase"/>
</dbReference>
<dbReference type="EMBL" id="DAAGLK010000003">
    <property type="protein sequence ID" value="HAB3544731.1"/>
    <property type="molecule type" value="Genomic_DNA"/>
</dbReference>
<dbReference type="PANTHER" id="PTHR32114:SF2">
    <property type="entry name" value="ABC TRANSPORTER ABCH.3"/>
    <property type="match status" value="1"/>
</dbReference>
<dbReference type="SUPFAM" id="SSF52540">
    <property type="entry name" value="P-loop containing nucleoside triphosphate hydrolases"/>
    <property type="match status" value="1"/>
</dbReference>
<evidence type="ECO:0000313" key="6">
    <source>
        <dbReference type="EMBL" id="HAE0856671.1"/>
    </source>
</evidence>
<gene>
    <name evidence="6" type="primary">dndD</name>
    <name evidence="3" type="ORF">AHQ53_04380</name>
    <name evidence="6" type="ORF">G2899_04265</name>
    <name evidence="4" type="ORF">GB563_05160</name>
    <name evidence="5" type="ORF">GJE31_06770</name>
</gene>
<evidence type="ECO:0000313" key="4">
    <source>
        <dbReference type="EMBL" id="HAB2220236.1"/>
    </source>
</evidence>
<dbReference type="EMBL" id="AAHJJF010000002">
    <property type="protein sequence ID" value="EBW8254632.1"/>
    <property type="molecule type" value="Genomic_DNA"/>
</dbReference>
<accession>A0A3V5VNR8</accession>
<sequence>MIITKLVMRNFRVFRGEHTLDLEPETQKGKPLILIGGLNGSGKTSILTAIRLALYGVQAFDDVFSKQAYIERLSSLIHNGKPDDLEDFTHSFVEISFKLQIDGEHILYRARRSWSRGKSDTLIIYENDSEMTGKTSELLQGFLNELIPVGVGELFFFDGEKIATLAEDETGSILRIAMQRLLGLDVVTRLKNDLNIYLKNDERRKLSAKVQGQIEELENKKKILIQLAAEKRNKTVEYLNGIAANINDLRKYEALLISLGKNFADSKVSEQAKLKVLEAQESQLKKQLISSLDGYFPLSLAPNIFKNLFDQIELEKKIIQANIFRAGLEDFLEKLKGELAVRSSTTLKIATETIQDQLDDFISQQPSGEVILDVSEREANILHHAVYSIASRQKEEKNNLCLEIKTIEDAILGAKENISRVPEEEQLSSTFNTIREFDDAIRDAVSKFQRLNSEAKEALNEALNCVREQQKFHDMIKNKVTFDNASEYALTILPLLTKYAHKLSEKRIAEVEKEFSRIYKRLARKDELKLRAKINAKTFNVDLQDENGKLIDRNLLSAGEKQIYAVTMLEALGHVSGKLLPVIIDTPLGRLDSHHRDKLVENYIPDASHQVIILSTDTEIDEKYYRYYLRDCISKSYEICYSSLSQSSVIKHGYFWKKNNESEVSI</sequence>
<keyword evidence="1" id="KW-0175">Coiled coil</keyword>
<protein>
    <submittedName>
        <fullName evidence="6">DNA sulfur modification protein DndD</fullName>
    </submittedName>
</protein>
<dbReference type="NCBIfam" id="TIGR03185">
    <property type="entry name" value="DNA_S_dndD"/>
    <property type="match status" value="1"/>
</dbReference>
<dbReference type="EMBL" id="DAAQTX010000002">
    <property type="protein sequence ID" value="HAE0856671.1"/>
    <property type="molecule type" value="Genomic_DNA"/>
</dbReference>
<reference evidence="3" key="2">
    <citation type="submission" date="2018-07" db="EMBL/GenBank/DDBJ databases">
        <authorList>
            <consortium name="GenomeTrakr network: Whole genome sequencing for foodborne pathogen traceback"/>
        </authorList>
    </citation>
    <scope>NUCLEOTIDE SEQUENCE</scope>
    <source>
        <strain evidence="3">FDA00000090</strain>
    </source>
</reference>
<dbReference type="EMBL" id="DAAGAD010000003">
    <property type="protein sequence ID" value="HAB2220236.1"/>
    <property type="molecule type" value="Genomic_DNA"/>
</dbReference>
<dbReference type="Gene3D" id="3.40.50.300">
    <property type="entry name" value="P-loop containing nucleotide triphosphate hydrolases"/>
    <property type="match status" value="2"/>
</dbReference>
<dbReference type="Pfam" id="PF13476">
    <property type="entry name" value="AAA_23"/>
    <property type="match status" value="1"/>
</dbReference>
<evidence type="ECO:0000256" key="1">
    <source>
        <dbReference type="SAM" id="Coils"/>
    </source>
</evidence>